<dbReference type="RefSeq" id="WP_251807581.1">
    <property type="nucleotide sequence ID" value="NZ_CP166679.1"/>
</dbReference>
<dbReference type="SUPFAM" id="SSF52833">
    <property type="entry name" value="Thioredoxin-like"/>
    <property type="match status" value="1"/>
</dbReference>
<dbReference type="InterPro" id="IPR001853">
    <property type="entry name" value="DSBA-like_thioredoxin_dom"/>
</dbReference>
<dbReference type="PANTHER" id="PTHR13887:SF41">
    <property type="entry name" value="THIOREDOXIN SUPERFAMILY PROTEIN"/>
    <property type="match status" value="1"/>
</dbReference>
<evidence type="ECO:0000313" key="2">
    <source>
        <dbReference type="EMBL" id="MFD2788303.1"/>
    </source>
</evidence>
<dbReference type="Proteomes" id="UP001597532">
    <property type="component" value="Unassembled WGS sequence"/>
</dbReference>
<gene>
    <name evidence="2" type="ORF">ACFS1K_00855</name>
</gene>
<feature type="domain" description="DSBA-like thioredoxin" evidence="1">
    <location>
        <begin position="3"/>
        <end position="205"/>
    </location>
</feature>
<evidence type="ECO:0000313" key="3">
    <source>
        <dbReference type="Proteomes" id="UP001597532"/>
    </source>
</evidence>
<name>A0ABW5VDH6_9FLAO</name>
<dbReference type="InterPro" id="IPR036249">
    <property type="entry name" value="Thioredoxin-like_sf"/>
</dbReference>
<evidence type="ECO:0000259" key="1">
    <source>
        <dbReference type="Pfam" id="PF01323"/>
    </source>
</evidence>
<reference evidence="3" key="1">
    <citation type="journal article" date="2019" name="Int. J. Syst. Evol. Microbiol.">
        <title>The Global Catalogue of Microorganisms (GCM) 10K type strain sequencing project: providing services to taxonomists for standard genome sequencing and annotation.</title>
        <authorList>
            <consortium name="The Broad Institute Genomics Platform"/>
            <consortium name="The Broad Institute Genome Sequencing Center for Infectious Disease"/>
            <person name="Wu L."/>
            <person name="Ma J."/>
        </authorList>
    </citation>
    <scope>NUCLEOTIDE SEQUENCE [LARGE SCALE GENOMIC DNA]</scope>
    <source>
        <strain evidence="3">KCTC 52924</strain>
    </source>
</reference>
<dbReference type="PANTHER" id="PTHR13887">
    <property type="entry name" value="GLUTATHIONE S-TRANSFERASE KAPPA"/>
    <property type="match status" value="1"/>
</dbReference>
<accession>A0ABW5VDH6</accession>
<dbReference type="Gene3D" id="3.40.30.10">
    <property type="entry name" value="Glutaredoxin"/>
    <property type="match status" value="1"/>
</dbReference>
<sequence>MEISIWSDIRCPFCYIGKRKFEAALGNFEHADKVKLVWKSFELDPNLQTRTDISAIDHFCESKGIGREQAVQMFDGATQMAKEVGIDFDFERSVPANSLKAHRLMHFAESKIEVGEIKEALLEAHLVKGENIDDIDFLVSLAASKGLNAEEVRAMLLTEDFTYEVRQDQMEARNLGINGVPYFVLNNKYGISGAQPSEVFLETLQKAWENHIEEGLNVETDASCDIDGNC</sequence>
<dbReference type="EMBL" id="JBHUOK010000002">
    <property type="protein sequence ID" value="MFD2788303.1"/>
    <property type="molecule type" value="Genomic_DNA"/>
</dbReference>
<organism evidence="2 3">
    <name type="scientific">Arenibacter antarcticus</name>
    <dbReference type="NCBI Taxonomy" id="2040469"/>
    <lineage>
        <taxon>Bacteria</taxon>
        <taxon>Pseudomonadati</taxon>
        <taxon>Bacteroidota</taxon>
        <taxon>Flavobacteriia</taxon>
        <taxon>Flavobacteriales</taxon>
        <taxon>Flavobacteriaceae</taxon>
        <taxon>Arenibacter</taxon>
    </lineage>
</organism>
<comment type="caution">
    <text evidence="2">The sequence shown here is derived from an EMBL/GenBank/DDBJ whole genome shotgun (WGS) entry which is preliminary data.</text>
</comment>
<proteinExistence type="predicted"/>
<protein>
    <submittedName>
        <fullName evidence="2">DsbA family oxidoreductase</fullName>
    </submittedName>
</protein>
<dbReference type="CDD" id="cd03024">
    <property type="entry name" value="DsbA_FrnE"/>
    <property type="match status" value="1"/>
</dbReference>
<dbReference type="Pfam" id="PF01323">
    <property type="entry name" value="DSBA"/>
    <property type="match status" value="1"/>
</dbReference>
<keyword evidence="3" id="KW-1185">Reference proteome</keyword>